<evidence type="ECO:0000313" key="3">
    <source>
        <dbReference type="Proteomes" id="UP001139311"/>
    </source>
</evidence>
<sequence>MPRLSLAVIIPPALLAITLVLFIRSWTAEPPAGPPPPTTAAMREQQGLAAAGSDVGGQGLAAGGLGMATGNQVQQPAANAALPPGEMNPVPAGTPDLGVPGNPPAAATPTAPSGEPARAPGGG</sequence>
<dbReference type="EMBL" id="JAJAQI010000016">
    <property type="protein sequence ID" value="MCB4822517.1"/>
    <property type="molecule type" value="Genomic_DNA"/>
</dbReference>
<reference evidence="2" key="1">
    <citation type="submission" date="2021-10" db="EMBL/GenBank/DDBJ databases">
        <title>Roseicella aerolatum sp. nov., isolated from aerosols of e-waste dismantling site.</title>
        <authorList>
            <person name="Qin T."/>
        </authorList>
    </citation>
    <scope>NUCLEOTIDE SEQUENCE</scope>
    <source>
        <strain evidence="2">GB24</strain>
    </source>
</reference>
<keyword evidence="3" id="KW-1185">Reference proteome</keyword>
<name>A0A9X1LBH8_9PROT</name>
<accession>A0A9X1LBH8</accession>
<protein>
    <submittedName>
        <fullName evidence="2">Uncharacterized protein</fullName>
    </submittedName>
</protein>
<dbReference type="RefSeq" id="WP_226608563.1">
    <property type="nucleotide sequence ID" value="NZ_JAJAQI010000016.1"/>
</dbReference>
<feature type="region of interest" description="Disordered" evidence="1">
    <location>
        <begin position="74"/>
        <end position="123"/>
    </location>
</feature>
<gene>
    <name evidence="2" type="ORF">LHA35_12305</name>
</gene>
<evidence type="ECO:0000256" key="1">
    <source>
        <dbReference type="SAM" id="MobiDB-lite"/>
    </source>
</evidence>
<dbReference type="Proteomes" id="UP001139311">
    <property type="component" value="Unassembled WGS sequence"/>
</dbReference>
<proteinExistence type="predicted"/>
<evidence type="ECO:0000313" key="2">
    <source>
        <dbReference type="EMBL" id="MCB4822517.1"/>
    </source>
</evidence>
<dbReference type="AlphaFoldDB" id="A0A9X1LBH8"/>
<organism evidence="2 3">
    <name type="scientific">Roseicella aerolata</name>
    <dbReference type="NCBI Taxonomy" id="2883479"/>
    <lineage>
        <taxon>Bacteria</taxon>
        <taxon>Pseudomonadati</taxon>
        <taxon>Pseudomonadota</taxon>
        <taxon>Alphaproteobacteria</taxon>
        <taxon>Acetobacterales</taxon>
        <taxon>Roseomonadaceae</taxon>
        <taxon>Roseicella</taxon>
    </lineage>
</organism>
<comment type="caution">
    <text evidence="2">The sequence shown here is derived from an EMBL/GenBank/DDBJ whole genome shotgun (WGS) entry which is preliminary data.</text>
</comment>